<proteinExistence type="predicted"/>
<feature type="compositionally biased region" description="Polar residues" evidence="1">
    <location>
        <begin position="52"/>
        <end position="63"/>
    </location>
</feature>
<keyword evidence="3" id="KW-1185">Reference proteome</keyword>
<dbReference type="EMBL" id="AVOT02040306">
    <property type="protein sequence ID" value="MBW0535511.1"/>
    <property type="molecule type" value="Genomic_DNA"/>
</dbReference>
<organism evidence="2 3">
    <name type="scientific">Austropuccinia psidii MF-1</name>
    <dbReference type="NCBI Taxonomy" id="1389203"/>
    <lineage>
        <taxon>Eukaryota</taxon>
        <taxon>Fungi</taxon>
        <taxon>Dikarya</taxon>
        <taxon>Basidiomycota</taxon>
        <taxon>Pucciniomycotina</taxon>
        <taxon>Pucciniomycetes</taxon>
        <taxon>Pucciniales</taxon>
        <taxon>Sphaerophragmiaceae</taxon>
        <taxon>Austropuccinia</taxon>
    </lineage>
</organism>
<accession>A0A9Q3I9Z7</accession>
<feature type="region of interest" description="Disordered" evidence="1">
    <location>
        <begin position="43"/>
        <end position="111"/>
    </location>
</feature>
<name>A0A9Q3I9Z7_9BASI</name>
<feature type="region of interest" description="Disordered" evidence="1">
    <location>
        <begin position="1"/>
        <end position="24"/>
    </location>
</feature>
<comment type="caution">
    <text evidence="2">The sequence shown here is derived from an EMBL/GenBank/DDBJ whole genome shotgun (WGS) entry which is preliminary data.</text>
</comment>
<reference evidence="2" key="1">
    <citation type="submission" date="2021-03" db="EMBL/GenBank/DDBJ databases">
        <title>Draft genome sequence of rust myrtle Austropuccinia psidii MF-1, a brazilian biotype.</title>
        <authorList>
            <person name="Quecine M.C."/>
            <person name="Pachon D.M.R."/>
            <person name="Bonatelli M.L."/>
            <person name="Correr F.H."/>
            <person name="Franceschini L.M."/>
            <person name="Leite T.F."/>
            <person name="Margarido G.R.A."/>
            <person name="Almeida C.A."/>
            <person name="Ferrarezi J.A."/>
            <person name="Labate C.A."/>
        </authorList>
    </citation>
    <scope>NUCLEOTIDE SEQUENCE</scope>
    <source>
        <strain evidence="2">MF-1</strain>
    </source>
</reference>
<gene>
    <name evidence="2" type="ORF">O181_075226</name>
</gene>
<sequence>MKICKPKNNFKLSEERDTRRKENQADIQAIEKPWHIEEPSQIQVPQHMEEQVPSSPQQYSNSRIYKPKGNFIQGSPIIPGSFQKNTRSPIEKQNLSQPEEERSRLLYGETD</sequence>
<evidence type="ECO:0000313" key="2">
    <source>
        <dbReference type="EMBL" id="MBW0535511.1"/>
    </source>
</evidence>
<evidence type="ECO:0000313" key="3">
    <source>
        <dbReference type="Proteomes" id="UP000765509"/>
    </source>
</evidence>
<feature type="compositionally biased region" description="Polar residues" evidence="1">
    <location>
        <begin position="82"/>
        <end position="97"/>
    </location>
</feature>
<dbReference type="Proteomes" id="UP000765509">
    <property type="component" value="Unassembled WGS sequence"/>
</dbReference>
<dbReference type="AlphaFoldDB" id="A0A9Q3I9Z7"/>
<feature type="compositionally biased region" description="Basic and acidic residues" evidence="1">
    <location>
        <begin position="12"/>
        <end position="24"/>
    </location>
</feature>
<protein>
    <submittedName>
        <fullName evidence="2">Uncharacterized protein</fullName>
    </submittedName>
</protein>
<evidence type="ECO:0000256" key="1">
    <source>
        <dbReference type="SAM" id="MobiDB-lite"/>
    </source>
</evidence>